<comment type="caution">
    <text evidence="1">The sequence shown here is derived from an EMBL/GenBank/DDBJ whole genome shotgun (WGS) entry which is preliminary data.</text>
</comment>
<gene>
    <name evidence="1" type="ORF">ENT17_02205</name>
</gene>
<dbReference type="EMBL" id="DSXR01000030">
    <property type="protein sequence ID" value="HGS86409.1"/>
    <property type="molecule type" value="Genomic_DNA"/>
</dbReference>
<dbReference type="InterPro" id="IPR011055">
    <property type="entry name" value="Dup_hybrid_motif"/>
</dbReference>
<dbReference type="SUPFAM" id="SSF51261">
    <property type="entry name" value="Duplicated hybrid motif"/>
    <property type="match status" value="1"/>
</dbReference>
<dbReference type="AlphaFoldDB" id="A0A7C4Q2F4"/>
<name>A0A7C4Q2F4_9CHLR</name>
<sequence>MKRIFPLLLGGAVIAGLLAGYFWFLNPRRTASRTTRVVHFIRNPQAYGDWKVNANTRCEGAPFAFPTEGYIGFLWDDSFRPGHRHTGLDIFGGTPPGQTPVYAAYDGYLSRLPDWKSSLIIRIPQDPLQPGQQIWTYYTHLADEQGNSLIALEFPPGSSEVFVRQGTFLGFQGNYSGTPGAPVGVHLHFSIVKDDGQGHFLNELEIANTYDPSPYFNLRLNASENPPMPPRCEQVVAQAMEQP</sequence>
<reference evidence="1" key="1">
    <citation type="journal article" date="2020" name="mSystems">
        <title>Genome- and Community-Level Interaction Insights into Carbon Utilization and Element Cycling Functions of Hydrothermarchaeota in Hydrothermal Sediment.</title>
        <authorList>
            <person name="Zhou Z."/>
            <person name="Liu Y."/>
            <person name="Xu W."/>
            <person name="Pan J."/>
            <person name="Luo Z.H."/>
            <person name="Li M."/>
        </authorList>
    </citation>
    <scope>NUCLEOTIDE SEQUENCE [LARGE SCALE GENOMIC DNA]</scope>
    <source>
        <strain evidence="1">SpSt-556</strain>
    </source>
</reference>
<organism evidence="1">
    <name type="scientific">Bellilinea caldifistulae</name>
    <dbReference type="NCBI Taxonomy" id="360411"/>
    <lineage>
        <taxon>Bacteria</taxon>
        <taxon>Bacillati</taxon>
        <taxon>Chloroflexota</taxon>
        <taxon>Anaerolineae</taxon>
        <taxon>Anaerolineales</taxon>
        <taxon>Anaerolineaceae</taxon>
        <taxon>Bellilinea</taxon>
    </lineage>
</organism>
<protein>
    <submittedName>
        <fullName evidence="1">M23 family metallopeptidase</fullName>
    </submittedName>
</protein>
<evidence type="ECO:0000313" key="1">
    <source>
        <dbReference type="EMBL" id="HGS86409.1"/>
    </source>
</evidence>
<accession>A0A7C4Q2F4</accession>
<dbReference type="Gene3D" id="2.70.70.10">
    <property type="entry name" value="Glucose Permease (Domain IIA)"/>
    <property type="match status" value="1"/>
</dbReference>
<proteinExistence type="predicted"/>
<dbReference type="CDD" id="cd12797">
    <property type="entry name" value="M23_peptidase"/>
    <property type="match status" value="1"/>
</dbReference>